<proteinExistence type="predicted"/>
<accession>A0A0A9F602</accession>
<dbReference type="EMBL" id="GBRH01189426">
    <property type="protein sequence ID" value="JAE08470.1"/>
    <property type="molecule type" value="Transcribed_RNA"/>
</dbReference>
<reference evidence="1" key="2">
    <citation type="journal article" date="2015" name="Data Brief">
        <title>Shoot transcriptome of the giant reed, Arundo donax.</title>
        <authorList>
            <person name="Barrero R.A."/>
            <person name="Guerrero F.D."/>
            <person name="Moolhuijzen P."/>
            <person name="Goolsby J.A."/>
            <person name="Tidwell J."/>
            <person name="Bellgard S.E."/>
            <person name="Bellgard M.I."/>
        </authorList>
    </citation>
    <scope>NUCLEOTIDE SEQUENCE</scope>
    <source>
        <tissue evidence="1">Shoot tissue taken approximately 20 cm above the soil surface</tissue>
    </source>
</reference>
<name>A0A0A9F602_ARUDO</name>
<protein>
    <submittedName>
        <fullName evidence="1">Uncharacterized protein</fullName>
    </submittedName>
</protein>
<evidence type="ECO:0000313" key="1">
    <source>
        <dbReference type="EMBL" id="JAE08470.1"/>
    </source>
</evidence>
<sequence length="37" mass="4414">MRQNYASSLLRTSYWLASYSCLLGGTRHECFYIKRTH</sequence>
<organism evidence="1">
    <name type="scientific">Arundo donax</name>
    <name type="common">Giant reed</name>
    <name type="synonym">Donax arundinaceus</name>
    <dbReference type="NCBI Taxonomy" id="35708"/>
    <lineage>
        <taxon>Eukaryota</taxon>
        <taxon>Viridiplantae</taxon>
        <taxon>Streptophyta</taxon>
        <taxon>Embryophyta</taxon>
        <taxon>Tracheophyta</taxon>
        <taxon>Spermatophyta</taxon>
        <taxon>Magnoliopsida</taxon>
        <taxon>Liliopsida</taxon>
        <taxon>Poales</taxon>
        <taxon>Poaceae</taxon>
        <taxon>PACMAD clade</taxon>
        <taxon>Arundinoideae</taxon>
        <taxon>Arundineae</taxon>
        <taxon>Arundo</taxon>
    </lineage>
</organism>
<dbReference type="AlphaFoldDB" id="A0A0A9F602"/>
<reference evidence="1" key="1">
    <citation type="submission" date="2014-09" db="EMBL/GenBank/DDBJ databases">
        <authorList>
            <person name="Magalhaes I.L.F."/>
            <person name="Oliveira U."/>
            <person name="Santos F.R."/>
            <person name="Vidigal T.H.D.A."/>
            <person name="Brescovit A.D."/>
            <person name="Santos A.J."/>
        </authorList>
    </citation>
    <scope>NUCLEOTIDE SEQUENCE</scope>
    <source>
        <tissue evidence="1">Shoot tissue taken approximately 20 cm above the soil surface</tissue>
    </source>
</reference>